<accession>A0A4R5LJJ8</accession>
<organism evidence="1 2">
    <name type="scientific">Paraburkholderia guartelaensis</name>
    <dbReference type="NCBI Taxonomy" id="2546446"/>
    <lineage>
        <taxon>Bacteria</taxon>
        <taxon>Pseudomonadati</taxon>
        <taxon>Pseudomonadota</taxon>
        <taxon>Betaproteobacteria</taxon>
        <taxon>Burkholderiales</taxon>
        <taxon>Burkholderiaceae</taxon>
        <taxon>Paraburkholderia</taxon>
    </lineage>
</organism>
<protein>
    <submittedName>
        <fullName evidence="1">Uncharacterized protein</fullName>
    </submittedName>
</protein>
<dbReference type="EMBL" id="SMOD01000003">
    <property type="protein sequence ID" value="TDG09800.1"/>
    <property type="molecule type" value="Genomic_DNA"/>
</dbReference>
<proteinExistence type="predicted"/>
<sequence>MKSRKIKQAAGYRESPYTPHTAEAAIAHLERVLSAAGADSLFSQAYWRARIEQVSATKGLTPLQRARLVRLLTSLSFQVRGNDPP</sequence>
<reference evidence="1 2" key="1">
    <citation type="submission" date="2019-03" db="EMBL/GenBank/DDBJ databases">
        <title>Paraburkholderia sp. isolated from native Mimosa gymnas in Guartela State Park, Brazil.</title>
        <authorList>
            <person name="Paulitsch F."/>
            <person name="Hungria M."/>
            <person name="Delamuta J.R.M."/>
            <person name="Ribeiro R.A."/>
            <person name="Dall'Agnol R."/>
            <person name="Silva J.S.B."/>
        </authorList>
    </citation>
    <scope>NUCLEOTIDE SEQUENCE [LARGE SCALE GENOMIC DNA]</scope>
    <source>
        <strain evidence="1 2">CNPSo 3008</strain>
    </source>
</reference>
<dbReference type="AlphaFoldDB" id="A0A4R5LJJ8"/>
<dbReference type="OrthoDB" id="9097099at2"/>
<dbReference type="Proteomes" id="UP000295606">
    <property type="component" value="Unassembled WGS sequence"/>
</dbReference>
<gene>
    <name evidence="1" type="ORF">E1N52_04565</name>
</gene>
<comment type="caution">
    <text evidence="1">The sequence shown here is derived from an EMBL/GenBank/DDBJ whole genome shotgun (WGS) entry which is preliminary data.</text>
</comment>
<evidence type="ECO:0000313" key="1">
    <source>
        <dbReference type="EMBL" id="TDG09800.1"/>
    </source>
</evidence>
<evidence type="ECO:0000313" key="2">
    <source>
        <dbReference type="Proteomes" id="UP000295606"/>
    </source>
</evidence>
<name>A0A4R5LJJ8_9BURK</name>